<dbReference type="PANTHER" id="PTHR35603:SF2">
    <property type="entry name" value="OUTER MEMBRANE LIPOPROTEIN"/>
    <property type="match status" value="1"/>
</dbReference>
<dbReference type="InterPro" id="IPR008816">
    <property type="entry name" value="Gly_zipper_2TM_dom"/>
</dbReference>
<evidence type="ECO:0000256" key="3">
    <source>
        <dbReference type="SAM" id="MobiDB-lite"/>
    </source>
</evidence>
<dbReference type="GO" id="GO:0019867">
    <property type="term" value="C:outer membrane"/>
    <property type="evidence" value="ECO:0007669"/>
    <property type="project" value="InterPro"/>
</dbReference>
<sequence>MESTGFRKTHPLILGAAASVMVVSLVGAAAIGGLLPEAHSDKADGAAQSSAPAAEVRHGVPGPAARDSVCASCGTVASIRMVEIKGDATGLGAVAGGVTGAVVGNRMGRGNGNAIMTLLGAAGGAMAGNEIERNVKKRYRYHVTVRMDDGSFRTVSQASVPSVRVGEHVRVINGAVLTRS</sequence>
<gene>
    <name evidence="6" type="ORF">GALL_140240</name>
</gene>
<dbReference type="PANTHER" id="PTHR35603">
    <property type="match status" value="1"/>
</dbReference>
<evidence type="ECO:0000259" key="5">
    <source>
        <dbReference type="Pfam" id="PF05433"/>
    </source>
</evidence>
<dbReference type="Pfam" id="PF05433">
    <property type="entry name" value="Rick_17kDa_Anti"/>
    <property type="match status" value="1"/>
</dbReference>
<feature type="domain" description="Glycine zipper 2TM" evidence="5">
    <location>
        <begin position="91"/>
        <end position="132"/>
    </location>
</feature>
<comment type="caution">
    <text evidence="6">The sequence shown here is derived from an EMBL/GenBank/DDBJ whole genome shotgun (WGS) entry which is preliminary data.</text>
</comment>
<keyword evidence="4" id="KW-1133">Transmembrane helix</keyword>
<dbReference type="EMBL" id="MLJW01000062">
    <property type="protein sequence ID" value="OIR03843.1"/>
    <property type="molecule type" value="Genomic_DNA"/>
</dbReference>
<evidence type="ECO:0000256" key="2">
    <source>
        <dbReference type="ARBA" id="ARBA00023136"/>
    </source>
</evidence>
<keyword evidence="2 4" id="KW-0472">Membrane</keyword>
<feature type="transmembrane region" description="Helical" evidence="4">
    <location>
        <begin position="12"/>
        <end position="35"/>
    </location>
</feature>
<evidence type="ECO:0000313" key="6">
    <source>
        <dbReference type="EMBL" id="OIR03843.1"/>
    </source>
</evidence>
<reference evidence="6" key="1">
    <citation type="submission" date="2016-10" db="EMBL/GenBank/DDBJ databases">
        <title>Sequence of Gallionella enrichment culture.</title>
        <authorList>
            <person name="Poehlein A."/>
            <person name="Muehling M."/>
            <person name="Daniel R."/>
        </authorList>
    </citation>
    <scope>NUCLEOTIDE SEQUENCE</scope>
</reference>
<dbReference type="InterPro" id="IPR051407">
    <property type="entry name" value="Bact_OM_lipoprot/Surf_antigen"/>
</dbReference>
<evidence type="ECO:0000256" key="1">
    <source>
        <dbReference type="ARBA" id="ARBA00004370"/>
    </source>
</evidence>
<proteinExistence type="predicted"/>
<organism evidence="6">
    <name type="scientific">mine drainage metagenome</name>
    <dbReference type="NCBI Taxonomy" id="410659"/>
    <lineage>
        <taxon>unclassified sequences</taxon>
        <taxon>metagenomes</taxon>
        <taxon>ecological metagenomes</taxon>
    </lineage>
</organism>
<protein>
    <recommendedName>
        <fullName evidence="5">Glycine zipper 2TM domain-containing protein</fullName>
    </recommendedName>
</protein>
<accession>A0A1J5S7C5</accession>
<feature type="region of interest" description="Disordered" evidence="3">
    <location>
        <begin position="41"/>
        <end position="66"/>
    </location>
</feature>
<evidence type="ECO:0000256" key="4">
    <source>
        <dbReference type="SAM" id="Phobius"/>
    </source>
</evidence>
<comment type="subcellular location">
    <subcellularLocation>
        <location evidence="1">Membrane</location>
    </subcellularLocation>
</comment>
<keyword evidence="4" id="KW-0812">Transmembrane</keyword>
<dbReference type="AlphaFoldDB" id="A0A1J5S7C5"/>
<name>A0A1J5S7C5_9ZZZZ</name>
<feature type="compositionally biased region" description="Low complexity" evidence="3">
    <location>
        <begin position="45"/>
        <end position="54"/>
    </location>
</feature>